<evidence type="ECO:0000256" key="5">
    <source>
        <dbReference type="ARBA" id="ARBA00023237"/>
    </source>
</evidence>
<dbReference type="Pfam" id="PF07980">
    <property type="entry name" value="SusD_RagB"/>
    <property type="match status" value="2"/>
</dbReference>
<dbReference type="InterPro" id="IPR011990">
    <property type="entry name" value="TPR-like_helical_dom_sf"/>
</dbReference>
<reference evidence="9" key="1">
    <citation type="submission" date="2016-11" db="EMBL/GenBank/DDBJ databases">
        <authorList>
            <person name="Varghese N."/>
            <person name="Submissions S."/>
        </authorList>
    </citation>
    <scope>NUCLEOTIDE SEQUENCE [LARGE SCALE GENOMIC DNA]</scope>
    <source>
        <strain evidence="9">DSM 16990</strain>
    </source>
</reference>
<evidence type="ECO:0000313" key="9">
    <source>
        <dbReference type="Proteomes" id="UP000184287"/>
    </source>
</evidence>
<protein>
    <submittedName>
        <fullName evidence="8">Starch-binding associating with outer membrane</fullName>
    </submittedName>
</protein>
<feature type="domain" description="RagB/SusD" evidence="6">
    <location>
        <begin position="507"/>
        <end position="605"/>
    </location>
</feature>
<keyword evidence="3" id="KW-0732">Signal</keyword>
<accession>A0A1M5HDC9</accession>
<gene>
    <name evidence="8" type="ORF">SAMN04488522_104617</name>
</gene>
<keyword evidence="9" id="KW-1185">Reference proteome</keyword>
<dbReference type="GO" id="GO:0009279">
    <property type="term" value="C:cell outer membrane"/>
    <property type="evidence" value="ECO:0007669"/>
    <property type="project" value="UniProtKB-SubCell"/>
</dbReference>
<organism evidence="8 9">
    <name type="scientific">Pedobacter caeni</name>
    <dbReference type="NCBI Taxonomy" id="288992"/>
    <lineage>
        <taxon>Bacteria</taxon>
        <taxon>Pseudomonadati</taxon>
        <taxon>Bacteroidota</taxon>
        <taxon>Sphingobacteriia</taxon>
        <taxon>Sphingobacteriales</taxon>
        <taxon>Sphingobacteriaceae</taxon>
        <taxon>Pedobacter</taxon>
    </lineage>
</organism>
<dbReference type="Pfam" id="PF14322">
    <property type="entry name" value="SusD-like_3"/>
    <property type="match status" value="1"/>
</dbReference>
<sequence length="605" mass="66370">MKALKYLLLGVILTGVSSCKKFLDTKPTDTLSPDYYYATEAQMNNSLTGVYDIMGSENVYGNSIFTRLTAATDESYYQRSAQATGTQVLNFDSSDPDIRLLWQSLYQGIERANLVLANIKKPAMDESKRGVIEGEALFLRAYYHFLLVSNWGDVPMILKPTASIISTDVARTPAREVYNQIIADMTKAEGLVKSITEIGFGGRVSKSAVQGILARVNLYMAGYPLKDVSRYAEALSWAKKVVAGGAGHALNNDYKQIFINYAQDKYDTKESIWEVEFWGNRLGNAYTEAGRVGNNNGILCTNEKEGYGYGFIAATPGLFKLYENGDLRRDWAIAPFRYSGATTTRINWTTAEIYQRNSGKFRREYELLEKQKNYTPQNFPLLRYADVLLMLAEADNEVNGPTSEAISALNQLRKRAFGKTLSGEQLRTITISAGGTGYLATNPPSVSITGGGATRNATATVTIAGGKVTAINITDFGAFYTSIPTITISGGVGTGALATATISVVGDEGLTTAQTASKDAFRIVIKNEREKELCFEALRRADLIRWEEYVGNLKKTAAEINAGAPTNFKYSAIGGSNVDERHLLFPVPLYETSVNKLLLPNNKGW</sequence>
<dbReference type="STRING" id="288992.SAMN04488522_104617"/>
<evidence type="ECO:0000313" key="8">
    <source>
        <dbReference type="EMBL" id="SHG13960.1"/>
    </source>
</evidence>
<dbReference type="Gene3D" id="1.25.40.390">
    <property type="match status" value="2"/>
</dbReference>
<dbReference type="PROSITE" id="PS51257">
    <property type="entry name" value="PROKAR_LIPOPROTEIN"/>
    <property type="match status" value="1"/>
</dbReference>
<dbReference type="EMBL" id="FQUQ01000004">
    <property type="protein sequence ID" value="SHG13960.1"/>
    <property type="molecule type" value="Genomic_DNA"/>
</dbReference>
<evidence type="ECO:0000259" key="7">
    <source>
        <dbReference type="Pfam" id="PF14322"/>
    </source>
</evidence>
<keyword evidence="5" id="KW-0998">Cell outer membrane</keyword>
<comment type="similarity">
    <text evidence="2">Belongs to the SusD family.</text>
</comment>
<dbReference type="OrthoDB" id="5694214at2"/>
<evidence type="ECO:0000256" key="3">
    <source>
        <dbReference type="ARBA" id="ARBA00022729"/>
    </source>
</evidence>
<dbReference type="InterPro" id="IPR033985">
    <property type="entry name" value="SusD-like_N"/>
</dbReference>
<dbReference type="InterPro" id="IPR012944">
    <property type="entry name" value="SusD_RagB_dom"/>
</dbReference>
<dbReference type="SUPFAM" id="SSF48452">
    <property type="entry name" value="TPR-like"/>
    <property type="match status" value="1"/>
</dbReference>
<dbReference type="AlphaFoldDB" id="A0A1M5HDC9"/>
<evidence type="ECO:0000256" key="1">
    <source>
        <dbReference type="ARBA" id="ARBA00004442"/>
    </source>
</evidence>
<evidence type="ECO:0000256" key="2">
    <source>
        <dbReference type="ARBA" id="ARBA00006275"/>
    </source>
</evidence>
<comment type="subcellular location">
    <subcellularLocation>
        <location evidence="1">Cell outer membrane</location>
    </subcellularLocation>
</comment>
<evidence type="ECO:0000259" key="6">
    <source>
        <dbReference type="Pfam" id="PF07980"/>
    </source>
</evidence>
<dbReference type="Proteomes" id="UP000184287">
    <property type="component" value="Unassembled WGS sequence"/>
</dbReference>
<feature type="domain" description="SusD-like N-terminal" evidence="7">
    <location>
        <begin position="21"/>
        <end position="218"/>
    </location>
</feature>
<evidence type="ECO:0000256" key="4">
    <source>
        <dbReference type="ARBA" id="ARBA00023136"/>
    </source>
</evidence>
<feature type="domain" description="RagB/SusD" evidence="6">
    <location>
        <begin position="346"/>
        <end position="422"/>
    </location>
</feature>
<dbReference type="RefSeq" id="WP_073233303.1">
    <property type="nucleotide sequence ID" value="NZ_FQUQ01000004.1"/>
</dbReference>
<name>A0A1M5HDC9_9SPHI</name>
<keyword evidence="4" id="KW-0472">Membrane</keyword>
<proteinExistence type="inferred from homology"/>